<protein>
    <submittedName>
        <fullName evidence="1">Uncharacterized protein</fullName>
    </submittedName>
</protein>
<sequence length="92" mass="10463">MIDLSTRKKYHEVVRQHYLAQYPADSACSRYSTMMLNIAVPASTVGVNLTPPPKKTQILHQNKVSVFSFFSSQFPCGQIHVPLYHYLSMIFG</sequence>
<evidence type="ECO:0000313" key="1">
    <source>
        <dbReference type="EMBL" id="CDQ57300.1"/>
    </source>
</evidence>
<accession>A0A060VYB5</accession>
<reference evidence="1" key="2">
    <citation type="submission" date="2014-03" db="EMBL/GenBank/DDBJ databases">
        <authorList>
            <person name="Genoscope - CEA"/>
        </authorList>
    </citation>
    <scope>NUCLEOTIDE SEQUENCE</scope>
</reference>
<reference evidence="1" key="1">
    <citation type="journal article" date="2014" name="Nat. Commun.">
        <title>The rainbow trout genome provides novel insights into evolution after whole-genome duplication in vertebrates.</title>
        <authorList>
            <person name="Berthelot C."/>
            <person name="Brunet F."/>
            <person name="Chalopin D."/>
            <person name="Juanchich A."/>
            <person name="Bernard M."/>
            <person name="Noel B."/>
            <person name="Bento P."/>
            <person name="Da Silva C."/>
            <person name="Labadie K."/>
            <person name="Alberti A."/>
            <person name="Aury J.M."/>
            <person name="Louis A."/>
            <person name="Dehais P."/>
            <person name="Bardou P."/>
            <person name="Montfort J."/>
            <person name="Klopp C."/>
            <person name="Cabau C."/>
            <person name="Gaspin C."/>
            <person name="Thorgaard G.H."/>
            <person name="Boussaha M."/>
            <person name="Quillet E."/>
            <person name="Guyomard R."/>
            <person name="Galiana D."/>
            <person name="Bobe J."/>
            <person name="Volff J.N."/>
            <person name="Genet C."/>
            <person name="Wincker P."/>
            <person name="Jaillon O."/>
            <person name="Roest Crollius H."/>
            <person name="Guiguen Y."/>
        </authorList>
    </citation>
    <scope>NUCLEOTIDE SEQUENCE [LARGE SCALE GENOMIC DNA]</scope>
</reference>
<evidence type="ECO:0000313" key="2">
    <source>
        <dbReference type="Proteomes" id="UP000193380"/>
    </source>
</evidence>
<dbReference type="EMBL" id="FR904285">
    <property type="protein sequence ID" value="CDQ57300.1"/>
    <property type="molecule type" value="Genomic_DNA"/>
</dbReference>
<dbReference type="STRING" id="8022.A0A060VYB5"/>
<gene>
    <name evidence="1" type="ORF">GSONMT00070985001</name>
</gene>
<dbReference type="PaxDb" id="8022-A0A060VYB5"/>
<proteinExistence type="predicted"/>
<organism evidence="1 2">
    <name type="scientific">Oncorhynchus mykiss</name>
    <name type="common">Rainbow trout</name>
    <name type="synonym">Salmo gairdneri</name>
    <dbReference type="NCBI Taxonomy" id="8022"/>
    <lineage>
        <taxon>Eukaryota</taxon>
        <taxon>Metazoa</taxon>
        <taxon>Chordata</taxon>
        <taxon>Craniata</taxon>
        <taxon>Vertebrata</taxon>
        <taxon>Euteleostomi</taxon>
        <taxon>Actinopterygii</taxon>
        <taxon>Neopterygii</taxon>
        <taxon>Teleostei</taxon>
        <taxon>Protacanthopterygii</taxon>
        <taxon>Salmoniformes</taxon>
        <taxon>Salmonidae</taxon>
        <taxon>Salmoninae</taxon>
        <taxon>Oncorhynchus</taxon>
    </lineage>
</organism>
<name>A0A060VYB5_ONCMY</name>
<dbReference type="AlphaFoldDB" id="A0A060VYB5"/>
<dbReference type="Proteomes" id="UP000193380">
    <property type="component" value="Unassembled WGS sequence"/>
</dbReference>